<proteinExistence type="predicted"/>
<dbReference type="RefSeq" id="WP_311388231.1">
    <property type="nucleotide sequence ID" value="NZ_JAVRHU010000003.1"/>
</dbReference>
<reference evidence="2 3" key="1">
    <citation type="submission" date="2023-09" db="EMBL/GenBank/DDBJ databases">
        <authorList>
            <person name="Rey-Velasco X."/>
        </authorList>
    </citation>
    <scope>NUCLEOTIDE SEQUENCE [LARGE SCALE GENOMIC DNA]</scope>
    <source>
        <strain evidence="2 3">P007</strain>
    </source>
</reference>
<feature type="compositionally biased region" description="Acidic residues" evidence="1">
    <location>
        <begin position="32"/>
        <end position="54"/>
    </location>
</feature>
<dbReference type="PROSITE" id="PS51257">
    <property type="entry name" value="PROKAR_LIPOPROTEIN"/>
    <property type="match status" value="1"/>
</dbReference>
<feature type="region of interest" description="Disordered" evidence="1">
    <location>
        <begin position="25"/>
        <end position="61"/>
    </location>
</feature>
<organism evidence="2 3">
    <name type="scientific">Croceitalea vernalis</name>
    <dbReference type="NCBI Taxonomy" id="3075599"/>
    <lineage>
        <taxon>Bacteria</taxon>
        <taxon>Pseudomonadati</taxon>
        <taxon>Bacteroidota</taxon>
        <taxon>Flavobacteriia</taxon>
        <taxon>Flavobacteriales</taxon>
        <taxon>Flavobacteriaceae</taxon>
        <taxon>Croceitalea</taxon>
    </lineage>
</organism>
<protein>
    <submittedName>
        <fullName evidence="2">Uncharacterized protein</fullName>
    </submittedName>
</protein>
<sequence length="267" mass="29933">MRTLIRTILIFSIAFQSCSIDEETVNQISQENSEESSDDSAEEVETGSDEESSEDGSNCPENIGFLFEEANGLVSIEFEDNEFPDGWVLKNDVSGVSGTGYMQWEGNPSLGNPGTGMITFPIRISNAGTYRFTWSSSYRKGDNGTEHNDTWLRFPDADDFYGKKNDGSIVYPNDSGKQPNPNGSSKDGWFKIYRSGDNNEFKWQARTSDNDAHDIYITFENEGTYLMEVSARSDFHAIDRILMHKDEISNNDAIEQAENFSAKTVCD</sequence>
<evidence type="ECO:0000256" key="1">
    <source>
        <dbReference type="SAM" id="MobiDB-lite"/>
    </source>
</evidence>
<comment type="caution">
    <text evidence="2">The sequence shown here is derived from an EMBL/GenBank/DDBJ whole genome shotgun (WGS) entry which is preliminary data.</text>
</comment>
<dbReference type="EMBL" id="JAVRHU010000003">
    <property type="protein sequence ID" value="MDT0622465.1"/>
    <property type="molecule type" value="Genomic_DNA"/>
</dbReference>
<evidence type="ECO:0000313" key="2">
    <source>
        <dbReference type="EMBL" id="MDT0622465.1"/>
    </source>
</evidence>
<gene>
    <name evidence="2" type="ORF">RM520_12570</name>
</gene>
<accession>A0ABU3BK32</accession>
<name>A0ABU3BK32_9FLAO</name>
<keyword evidence="3" id="KW-1185">Reference proteome</keyword>
<dbReference type="Proteomes" id="UP001250662">
    <property type="component" value="Unassembled WGS sequence"/>
</dbReference>
<evidence type="ECO:0000313" key="3">
    <source>
        <dbReference type="Proteomes" id="UP001250662"/>
    </source>
</evidence>